<dbReference type="RefSeq" id="WP_184994317.1">
    <property type="nucleotide sequence ID" value="NZ_BOMK01000004.1"/>
</dbReference>
<dbReference type="Proteomes" id="UP000578112">
    <property type="component" value="Unassembled WGS sequence"/>
</dbReference>
<accession>A0A7W7HYB5</accession>
<evidence type="ECO:0000313" key="2">
    <source>
        <dbReference type="EMBL" id="MBB4762941.1"/>
    </source>
</evidence>
<dbReference type="Pfam" id="PF08940">
    <property type="entry name" value="DUF1918"/>
    <property type="match status" value="1"/>
</dbReference>
<dbReference type="Gene3D" id="2.30.30.440">
    <property type="entry name" value="Domain of unknown function DUF1918"/>
    <property type="match status" value="1"/>
</dbReference>
<comment type="caution">
    <text evidence="2">The sequence shown here is derived from an EMBL/GenBank/DDBJ whole genome shotgun (WGS) entry which is preliminary data.</text>
</comment>
<proteinExistence type="predicted"/>
<keyword evidence="3" id="KW-1185">Reference proteome</keyword>
<evidence type="ECO:0000259" key="1">
    <source>
        <dbReference type="Pfam" id="PF08940"/>
    </source>
</evidence>
<dbReference type="InterPro" id="IPR015035">
    <property type="entry name" value="DUF1918"/>
</dbReference>
<protein>
    <recommendedName>
        <fullName evidence="1">DUF1918 domain-containing protein</fullName>
    </recommendedName>
</protein>
<dbReference type="AlphaFoldDB" id="A0A7W7HYB5"/>
<feature type="domain" description="DUF1918" evidence="1">
    <location>
        <begin position="1"/>
        <end position="58"/>
    </location>
</feature>
<name>A0A7W7HYB5_9ACTN</name>
<dbReference type="SUPFAM" id="SSF50118">
    <property type="entry name" value="Cell growth inhibitor/plasmid maintenance toxic component"/>
    <property type="match status" value="1"/>
</dbReference>
<gene>
    <name evidence="2" type="ORF">BJ971_003497</name>
</gene>
<reference evidence="2 3" key="1">
    <citation type="submission" date="2020-08" db="EMBL/GenBank/DDBJ databases">
        <title>Sequencing the genomes of 1000 actinobacteria strains.</title>
        <authorList>
            <person name="Klenk H.-P."/>
        </authorList>
    </citation>
    <scope>NUCLEOTIDE SEQUENCE [LARGE SCALE GENOMIC DNA]</scope>
    <source>
        <strain evidence="2 3">DSM 43149</strain>
    </source>
</reference>
<dbReference type="EMBL" id="JACHNH010000001">
    <property type="protein sequence ID" value="MBB4762941.1"/>
    <property type="molecule type" value="Genomic_DNA"/>
</dbReference>
<sequence>MIAEIGDRIILEAAHLGDLRRIGVITAITHADGGPPYEVRWLDDGRTTLIFPGPEARVEHPAVPARGR</sequence>
<organism evidence="2 3">
    <name type="scientific">Actinoplanes digitatis</name>
    <dbReference type="NCBI Taxonomy" id="1868"/>
    <lineage>
        <taxon>Bacteria</taxon>
        <taxon>Bacillati</taxon>
        <taxon>Actinomycetota</taxon>
        <taxon>Actinomycetes</taxon>
        <taxon>Micromonosporales</taxon>
        <taxon>Micromonosporaceae</taxon>
        <taxon>Actinoplanes</taxon>
    </lineage>
</organism>
<evidence type="ECO:0000313" key="3">
    <source>
        <dbReference type="Proteomes" id="UP000578112"/>
    </source>
</evidence>